<sequence>MAKISPLAAQTLHNILANHAEVLEKKAPEANPLYVPLPKQTEDEIDDLTFTYADFSDGESSWGSSTWGSPSTIFTMGTSAEDLWGGNGDISDTDCMSPAGTDTTDATSPRESITDFWFGSDATDTTPTKPSSSSSSPTSSSGDNASASADRDGSNWPWESRKERFAKMEAYKSHRVQRWTPRQLELFRYKGVFCGRDDDRDHDRLLAARYMGARALDFAERRRSQAKARFDAHSARVARTLKEEKENNNGNNNNNDESPEIIDLTTEPKQGRKRCWVSMTVDEI</sequence>
<protein>
    <submittedName>
        <fullName evidence="2">Uncharacterized protein</fullName>
    </submittedName>
</protein>
<comment type="caution">
    <text evidence="2">The sequence shown here is derived from an EMBL/GenBank/DDBJ whole genome shotgun (WGS) entry which is preliminary data.</text>
</comment>
<accession>A0ABR1R415</accession>
<keyword evidence="3" id="KW-1185">Reference proteome</keyword>
<proteinExistence type="predicted"/>
<organism evidence="2 3">
    <name type="scientific">Apiospora marii</name>
    <dbReference type="NCBI Taxonomy" id="335849"/>
    <lineage>
        <taxon>Eukaryota</taxon>
        <taxon>Fungi</taxon>
        <taxon>Dikarya</taxon>
        <taxon>Ascomycota</taxon>
        <taxon>Pezizomycotina</taxon>
        <taxon>Sordariomycetes</taxon>
        <taxon>Xylariomycetidae</taxon>
        <taxon>Amphisphaeriales</taxon>
        <taxon>Apiosporaceae</taxon>
        <taxon>Apiospora</taxon>
    </lineage>
</organism>
<dbReference type="Proteomes" id="UP001396898">
    <property type="component" value="Unassembled WGS sequence"/>
</dbReference>
<feature type="region of interest" description="Disordered" evidence="1">
    <location>
        <begin position="240"/>
        <end position="263"/>
    </location>
</feature>
<feature type="compositionally biased region" description="Polar residues" evidence="1">
    <location>
        <begin position="100"/>
        <end position="111"/>
    </location>
</feature>
<reference evidence="2 3" key="1">
    <citation type="submission" date="2023-01" db="EMBL/GenBank/DDBJ databases">
        <title>Analysis of 21 Apiospora genomes using comparative genomics revels a genus with tremendous synthesis potential of carbohydrate active enzymes and secondary metabolites.</title>
        <authorList>
            <person name="Sorensen T."/>
        </authorList>
    </citation>
    <scope>NUCLEOTIDE SEQUENCE [LARGE SCALE GENOMIC DNA]</scope>
    <source>
        <strain evidence="2 3">CBS 20057</strain>
    </source>
</reference>
<name>A0ABR1R415_9PEZI</name>
<evidence type="ECO:0000256" key="1">
    <source>
        <dbReference type="SAM" id="MobiDB-lite"/>
    </source>
</evidence>
<gene>
    <name evidence="2" type="ORF">PG991_014645</name>
</gene>
<dbReference type="EMBL" id="JAQQWI010000019">
    <property type="protein sequence ID" value="KAK7998970.1"/>
    <property type="molecule type" value="Genomic_DNA"/>
</dbReference>
<evidence type="ECO:0000313" key="2">
    <source>
        <dbReference type="EMBL" id="KAK7998970.1"/>
    </source>
</evidence>
<evidence type="ECO:0000313" key="3">
    <source>
        <dbReference type="Proteomes" id="UP001396898"/>
    </source>
</evidence>
<feature type="region of interest" description="Disordered" evidence="1">
    <location>
        <begin position="84"/>
        <end position="157"/>
    </location>
</feature>
<feature type="compositionally biased region" description="Low complexity" evidence="1">
    <location>
        <begin position="120"/>
        <end position="148"/>
    </location>
</feature>